<reference evidence="2" key="1">
    <citation type="journal article" date="2020" name="Stud. Mycol.">
        <title>101 Dothideomycetes genomes: a test case for predicting lifestyles and emergence of pathogens.</title>
        <authorList>
            <person name="Haridas S."/>
            <person name="Albert R."/>
            <person name="Binder M."/>
            <person name="Bloem J."/>
            <person name="Labutti K."/>
            <person name="Salamov A."/>
            <person name="Andreopoulos B."/>
            <person name="Baker S."/>
            <person name="Barry K."/>
            <person name="Bills G."/>
            <person name="Bluhm B."/>
            <person name="Cannon C."/>
            <person name="Castanera R."/>
            <person name="Culley D."/>
            <person name="Daum C."/>
            <person name="Ezra D."/>
            <person name="Gonzalez J."/>
            <person name="Henrissat B."/>
            <person name="Kuo A."/>
            <person name="Liang C."/>
            <person name="Lipzen A."/>
            <person name="Lutzoni F."/>
            <person name="Magnuson J."/>
            <person name="Mondo S."/>
            <person name="Nolan M."/>
            <person name="Ohm R."/>
            <person name="Pangilinan J."/>
            <person name="Park H.-J."/>
            <person name="Ramirez L."/>
            <person name="Alfaro M."/>
            <person name="Sun H."/>
            <person name="Tritt A."/>
            <person name="Yoshinaga Y."/>
            <person name="Zwiers L.-H."/>
            <person name="Turgeon B."/>
            <person name="Goodwin S."/>
            <person name="Spatafora J."/>
            <person name="Crous P."/>
            <person name="Grigoriev I."/>
        </authorList>
    </citation>
    <scope>NUCLEOTIDE SEQUENCE</scope>
    <source>
        <strain evidence="2">CBS 627.86</strain>
    </source>
</reference>
<name>A0A6A5Z399_9PLEO</name>
<sequence>MALTSRPDTLPPCPSPPSSAFTHQTHSSLPSFSSRTFHSDLPSLQDSFGMDLLLPRLEQYREITQERDRRLEGLVLEEEREQEVIREKYSIKRDAVEQQCRQRLRSLTGAFKESLVSTIDDSPDLPSLFEAFREFLGPYSEHSKQGSDRCSPTRLRRRSKTAMASRDRDTQQYETLVEQQIEDEAYDDLSGSHPLIEELEDGTWVELRCQLCPSPGANSTTRHGKLRYFMGLKGFTSHLANNHKDYATSFPKELVLACCRYKDLSAEEIRQVKSDCYQVPMLAIMPEPSSQSSGTIRSPSSSHNKTSPEYTDPGRQSKGKGRALDESPGSSTYAPHKRARLSDAVYSKWNVSALGKIFDAPYFE</sequence>
<feature type="region of interest" description="Disordered" evidence="1">
    <location>
        <begin position="1"/>
        <end position="31"/>
    </location>
</feature>
<dbReference type="AlphaFoldDB" id="A0A6A5Z399"/>
<proteinExistence type="predicted"/>
<protein>
    <submittedName>
        <fullName evidence="2">Uncharacterized protein</fullName>
    </submittedName>
</protein>
<evidence type="ECO:0000256" key="1">
    <source>
        <dbReference type="SAM" id="MobiDB-lite"/>
    </source>
</evidence>
<gene>
    <name evidence="2" type="ORF">BDV96DRAFT_578883</name>
</gene>
<evidence type="ECO:0000313" key="3">
    <source>
        <dbReference type="Proteomes" id="UP000799770"/>
    </source>
</evidence>
<evidence type="ECO:0000313" key="2">
    <source>
        <dbReference type="EMBL" id="KAF2113357.1"/>
    </source>
</evidence>
<dbReference type="Proteomes" id="UP000799770">
    <property type="component" value="Unassembled WGS sequence"/>
</dbReference>
<accession>A0A6A5Z399</accession>
<feature type="region of interest" description="Disordered" evidence="1">
    <location>
        <begin position="287"/>
        <end position="337"/>
    </location>
</feature>
<feature type="compositionally biased region" description="Polar residues" evidence="1">
    <location>
        <begin position="288"/>
        <end position="309"/>
    </location>
</feature>
<keyword evidence="3" id="KW-1185">Reference proteome</keyword>
<dbReference type="OrthoDB" id="3864188at2759"/>
<feature type="region of interest" description="Disordered" evidence="1">
    <location>
        <begin position="140"/>
        <end position="172"/>
    </location>
</feature>
<feature type="compositionally biased region" description="Polar residues" evidence="1">
    <location>
        <begin position="20"/>
        <end position="31"/>
    </location>
</feature>
<organism evidence="2 3">
    <name type="scientific">Lophiotrema nucula</name>
    <dbReference type="NCBI Taxonomy" id="690887"/>
    <lineage>
        <taxon>Eukaryota</taxon>
        <taxon>Fungi</taxon>
        <taxon>Dikarya</taxon>
        <taxon>Ascomycota</taxon>
        <taxon>Pezizomycotina</taxon>
        <taxon>Dothideomycetes</taxon>
        <taxon>Pleosporomycetidae</taxon>
        <taxon>Pleosporales</taxon>
        <taxon>Lophiotremataceae</taxon>
        <taxon>Lophiotrema</taxon>
    </lineage>
</organism>
<dbReference type="EMBL" id="ML977328">
    <property type="protein sequence ID" value="KAF2113357.1"/>
    <property type="molecule type" value="Genomic_DNA"/>
</dbReference>